<keyword evidence="3" id="KW-1185">Reference proteome</keyword>
<name>A0A395JJ69_9GAMM</name>
<evidence type="ECO:0000313" key="2">
    <source>
        <dbReference type="EMBL" id="RBP48818.1"/>
    </source>
</evidence>
<dbReference type="OrthoDB" id="5511088at2"/>
<gene>
    <name evidence="2" type="ORF">DFR28_105157</name>
</gene>
<proteinExistence type="predicted"/>
<keyword evidence="1" id="KW-0732">Signal</keyword>
<evidence type="ECO:0000313" key="3">
    <source>
        <dbReference type="Proteomes" id="UP000253083"/>
    </source>
</evidence>
<organism evidence="2 3">
    <name type="scientific">Arenicella xantha</name>
    <dbReference type="NCBI Taxonomy" id="644221"/>
    <lineage>
        <taxon>Bacteria</taxon>
        <taxon>Pseudomonadati</taxon>
        <taxon>Pseudomonadota</taxon>
        <taxon>Gammaproteobacteria</taxon>
        <taxon>Arenicellales</taxon>
        <taxon>Arenicellaceae</taxon>
        <taxon>Arenicella</taxon>
    </lineage>
</organism>
<feature type="signal peptide" evidence="1">
    <location>
        <begin position="1"/>
        <end position="18"/>
    </location>
</feature>
<dbReference type="EMBL" id="QNRT01000005">
    <property type="protein sequence ID" value="RBP48818.1"/>
    <property type="molecule type" value="Genomic_DNA"/>
</dbReference>
<feature type="chain" id="PRO_5017340927" evidence="1">
    <location>
        <begin position="19"/>
        <end position="221"/>
    </location>
</feature>
<dbReference type="InParanoid" id="A0A395JJ69"/>
<dbReference type="RefSeq" id="WP_113955413.1">
    <property type="nucleotide sequence ID" value="NZ_QNRT01000005.1"/>
</dbReference>
<protein>
    <submittedName>
        <fullName evidence="2">Uncharacterized protein</fullName>
    </submittedName>
</protein>
<sequence>MKKLIIAAILLMTPAAHAANFYDLAIHKGETVADIPLEEYSNIWWQWTQTMPKEVSPISDATGENCHQGQNGDVWFLAGGYGSSKVTRTCTIPEGKHIFFPVINMLYYPKEKHSPSCASVKKGAALNNEELLSIRVELDQIKAINPAHYRLSSPGCFDLFGLLPEDVGAPEIFPSASDGYWVMLKPLSKGKHSLKFSAQYGREKGAYSKMLQDIHYEIIVE</sequence>
<dbReference type="Proteomes" id="UP000253083">
    <property type="component" value="Unassembled WGS sequence"/>
</dbReference>
<evidence type="ECO:0000256" key="1">
    <source>
        <dbReference type="SAM" id="SignalP"/>
    </source>
</evidence>
<comment type="caution">
    <text evidence="2">The sequence shown here is derived from an EMBL/GenBank/DDBJ whole genome shotgun (WGS) entry which is preliminary data.</text>
</comment>
<reference evidence="2 3" key="1">
    <citation type="submission" date="2018-06" db="EMBL/GenBank/DDBJ databases">
        <title>Genomic Encyclopedia of Type Strains, Phase IV (KMG-IV): sequencing the most valuable type-strain genomes for metagenomic binning, comparative biology and taxonomic classification.</title>
        <authorList>
            <person name="Goeker M."/>
        </authorList>
    </citation>
    <scope>NUCLEOTIDE SEQUENCE [LARGE SCALE GENOMIC DNA]</scope>
    <source>
        <strain evidence="2 3">DSM 24032</strain>
    </source>
</reference>
<dbReference type="AlphaFoldDB" id="A0A395JJ69"/>
<accession>A0A395JJ69</accession>